<keyword evidence="6" id="KW-0349">Heme</keyword>
<keyword evidence="9" id="KW-0249">Electron transport</keyword>
<evidence type="ECO:0000256" key="4">
    <source>
        <dbReference type="ARBA" id="ARBA00022448"/>
    </source>
</evidence>
<keyword evidence="11" id="KW-0408">Iron</keyword>
<evidence type="ECO:0000256" key="11">
    <source>
        <dbReference type="ARBA" id="ARBA00023004"/>
    </source>
</evidence>
<comment type="similarity">
    <text evidence="3">Belongs to the formate dehydrogenase gamma subunit family.</text>
</comment>
<protein>
    <submittedName>
        <fullName evidence="16">Formate dehydrogenase-O subunit gamma</fullName>
    </submittedName>
</protein>
<dbReference type="GO" id="GO:0022904">
    <property type="term" value="P:respiratory electron transport chain"/>
    <property type="evidence" value="ECO:0007669"/>
    <property type="project" value="InterPro"/>
</dbReference>
<feature type="transmembrane region" description="Helical" evidence="13">
    <location>
        <begin position="278"/>
        <end position="299"/>
    </location>
</feature>
<dbReference type="GO" id="GO:0015944">
    <property type="term" value="P:formate oxidation"/>
    <property type="evidence" value="ECO:0007669"/>
    <property type="project" value="TreeGrafter"/>
</dbReference>
<evidence type="ECO:0000256" key="14">
    <source>
        <dbReference type="SAM" id="SignalP"/>
    </source>
</evidence>
<comment type="cofactor">
    <cofactor evidence="1">
        <name>heme</name>
        <dbReference type="ChEBI" id="CHEBI:30413"/>
    </cofactor>
</comment>
<evidence type="ECO:0000313" key="16">
    <source>
        <dbReference type="EMBL" id="CUH77717.1"/>
    </source>
</evidence>
<dbReference type="PANTHER" id="PTHR30074">
    <property type="entry name" value="FORMATE DEHYDROGENASE, NITRATE-INDUCIBLE, CYTOCHROME B556 FDN SUBUNIT"/>
    <property type="match status" value="1"/>
</dbReference>
<evidence type="ECO:0000256" key="13">
    <source>
        <dbReference type="SAM" id="Phobius"/>
    </source>
</evidence>
<evidence type="ECO:0000256" key="6">
    <source>
        <dbReference type="ARBA" id="ARBA00022617"/>
    </source>
</evidence>
<dbReference type="SUPFAM" id="SSF81342">
    <property type="entry name" value="Transmembrane di-heme cytochromes"/>
    <property type="match status" value="1"/>
</dbReference>
<keyword evidence="17" id="KW-1185">Reference proteome</keyword>
<feature type="transmembrane region" description="Helical" evidence="13">
    <location>
        <begin position="135"/>
        <end position="153"/>
    </location>
</feature>
<feature type="transmembrane region" description="Helical" evidence="13">
    <location>
        <begin position="342"/>
        <end position="361"/>
    </location>
</feature>
<organism evidence="16 17">
    <name type="scientific">Tritonibacter multivorans</name>
    <dbReference type="NCBI Taxonomy" id="928856"/>
    <lineage>
        <taxon>Bacteria</taxon>
        <taxon>Pseudomonadati</taxon>
        <taxon>Pseudomonadota</taxon>
        <taxon>Alphaproteobacteria</taxon>
        <taxon>Rhodobacterales</taxon>
        <taxon>Paracoccaceae</taxon>
        <taxon>Tritonibacter</taxon>
    </lineage>
</organism>
<evidence type="ECO:0000313" key="17">
    <source>
        <dbReference type="Proteomes" id="UP000052022"/>
    </source>
</evidence>
<feature type="signal peptide" evidence="14">
    <location>
        <begin position="1"/>
        <end position="24"/>
    </location>
</feature>
<feature type="transmembrane region" description="Helical" evidence="13">
    <location>
        <begin position="180"/>
        <end position="201"/>
    </location>
</feature>
<comment type="subcellular location">
    <subcellularLocation>
        <location evidence="2">Cell membrane</location>
        <topology evidence="2">Multi-pass membrane protein</topology>
    </subcellularLocation>
</comment>
<evidence type="ECO:0000256" key="8">
    <source>
        <dbReference type="ARBA" id="ARBA00022723"/>
    </source>
</evidence>
<sequence length="410" mass="44835">MKNLLFGCLAVVCTLLLVQPAAFAQDAAYDGATMSEADRSATGGAQTLEDILARQRGEQLDDGFRRDATGDPNSAKGIAQQLGTLGGQSDPELWRALRYNSADIRVSAGGAEAATLVQDGGMTWLTFREGPLRQYGGWLLFGMFWALVVFYLLRGRIGLDAEPTGRTVVRFQFVERMAHWMLAGSFILLGLTGLLSLFGRIAIAPYLGKEVNAQLLIASKWIHNSVAWPFMLALVLVFLFWVHHNLPSRTDLVWIRQFGGIIGKRHPPAKKFNAGQKVIFWSVILFGGSIAVSGLSLLFPFELPLFAKTFTVLNDLGLPQALGFGVLPTELAPQEEMQLAQAWHAIMAFVLMAIIIAHIYIGSVGMEGAYDAMGSGEVDEAWAHQHHSIWLEDVLEEEKAKSAKGAHPAE</sequence>
<evidence type="ECO:0000256" key="2">
    <source>
        <dbReference type="ARBA" id="ARBA00004651"/>
    </source>
</evidence>
<dbReference type="GO" id="GO:0036397">
    <property type="term" value="F:formate dehydrogenase (quinone) activity"/>
    <property type="evidence" value="ECO:0007669"/>
    <property type="project" value="TreeGrafter"/>
</dbReference>
<keyword evidence="14" id="KW-0732">Signal</keyword>
<feature type="chain" id="PRO_5006063156" evidence="14">
    <location>
        <begin position="25"/>
        <end position="410"/>
    </location>
</feature>
<dbReference type="GO" id="GO:0009061">
    <property type="term" value="P:anaerobic respiration"/>
    <property type="evidence" value="ECO:0007669"/>
    <property type="project" value="TreeGrafter"/>
</dbReference>
<dbReference type="STRING" id="928856.SAMN04488049_107130"/>
<feature type="domain" description="Cytochrome b561 bacterial/Ni-hydrogenase" evidence="15">
    <location>
        <begin position="170"/>
        <end position="366"/>
    </location>
</feature>
<evidence type="ECO:0000256" key="7">
    <source>
        <dbReference type="ARBA" id="ARBA00022692"/>
    </source>
</evidence>
<dbReference type="InterPro" id="IPR016174">
    <property type="entry name" value="Di-haem_cyt_TM"/>
</dbReference>
<feature type="transmembrane region" description="Helical" evidence="13">
    <location>
        <begin position="221"/>
        <end position="242"/>
    </location>
</feature>
<evidence type="ECO:0000256" key="9">
    <source>
        <dbReference type="ARBA" id="ARBA00022982"/>
    </source>
</evidence>
<evidence type="ECO:0000256" key="12">
    <source>
        <dbReference type="ARBA" id="ARBA00023136"/>
    </source>
</evidence>
<dbReference type="InterPro" id="IPR051817">
    <property type="entry name" value="FDH_cytochrome_b556_subunit"/>
</dbReference>
<dbReference type="GO" id="GO:0009055">
    <property type="term" value="F:electron transfer activity"/>
    <property type="evidence" value="ECO:0007669"/>
    <property type="project" value="InterPro"/>
</dbReference>
<keyword evidence="7 13" id="KW-0812">Transmembrane</keyword>
<dbReference type="InterPro" id="IPR006471">
    <property type="entry name" value="Formate_DH_gsu"/>
</dbReference>
<dbReference type="GO" id="GO:0009326">
    <property type="term" value="C:formate dehydrogenase complex"/>
    <property type="evidence" value="ECO:0007669"/>
    <property type="project" value="InterPro"/>
</dbReference>
<dbReference type="NCBIfam" id="TIGR01583">
    <property type="entry name" value="formate-DH-gamm"/>
    <property type="match status" value="1"/>
</dbReference>
<keyword evidence="5" id="KW-1003">Cell membrane</keyword>
<keyword evidence="8" id="KW-0479">Metal-binding</keyword>
<dbReference type="EMBL" id="CYSD01000021">
    <property type="protein sequence ID" value="CUH77717.1"/>
    <property type="molecule type" value="Genomic_DNA"/>
</dbReference>
<dbReference type="RefSeq" id="WP_058289607.1">
    <property type="nucleotide sequence ID" value="NZ_CYSD01000021.1"/>
</dbReference>
<dbReference type="Pfam" id="PF01292">
    <property type="entry name" value="Ni_hydr_CYTB"/>
    <property type="match status" value="1"/>
</dbReference>
<keyword evidence="10 13" id="KW-1133">Transmembrane helix</keyword>
<dbReference type="Proteomes" id="UP000052022">
    <property type="component" value="Unassembled WGS sequence"/>
</dbReference>
<dbReference type="InterPro" id="IPR011577">
    <property type="entry name" value="Cyt_b561_bac/Ni-Hgenase"/>
</dbReference>
<evidence type="ECO:0000256" key="10">
    <source>
        <dbReference type="ARBA" id="ARBA00022989"/>
    </source>
</evidence>
<accession>A0A0P1G7S1</accession>
<keyword evidence="12 13" id="KW-0472">Membrane</keyword>
<dbReference type="GO" id="GO:0046872">
    <property type="term" value="F:metal ion binding"/>
    <property type="evidence" value="ECO:0007669"/>
    <property type="project" value="UniProtKB-KW"/>
</dbReference>
<dbReference type="PANTHER" id="PTHR30074:SF6">
    <property type="entry name" value="FORMATE DEHYDROGENASE GAMMA SUBUNIT"/>
    <property type="match status" value="1"/>
</dbReference>
<name>A0A0P1G7S1_9RHOB</name>
<dbReference type="OrthoDB" id="9790598at2"/>
<evidence type="ECO:0000259" key="15">
    <source>
        <dbReference type="Pfam" id="PF01292"/>
    </source>
</evidence>
<gene>
    <name evidence="16" type="primary">fdoI</name>
    <name evidence="16" type="ORF">TRM7557_01517</name>
</gene>
<dbReference type="AlphaFoldDB" id="A0A0P1G7S1"/>
<keyword evidence="4" id="KW-0813">Transport</keyword>
<dbReference type="GO" id="GO:0008863">
    <property type="term" value="F:formate dehydrogenase (NAD+) activity"/>
    <property type="evidence" value="ECO:0007669"/>
    <property type="project" value="InterPro"/>
</dbReference>
<dbReference type="Gene3D" id="1.20.950.20">
    <property type="entry name" value="Transmembrane di-heme cytochromes, Chain C"/>
    <property type="match status" value="1"/>
</dbReference>
<proteinExistence type="inferred from homology"/>
<reference evidence="16 17" key="1">
    <citation type="submission" date="2015-09" db="EMBL/GenBank/DDBJ databases">
        <authorList>
            <consortium name="Swine Surveillance"/>
        </authorList>
    </citation>
    <scope>NUCLEOTIDE SEQUENCE [LARGE SCALE GENOMIC DNA]</scope>
    <source>
        <strain evidence="16 17">CECT 7557</strain>
    </source>
</reference>
<evidence type="ECO:0000256" key="3">
    <source>
        <dbReference type="ARBA" id="ARBA00010747"/>
    </source>
</evidence>
<evidence type="ECO:0000256" key="1">
    <source>
        <dbReference type="ARBA" id="ARBA00001971"/>
    </source>
</evidence>
<dbReference type="GO" id="GO:0005886">
    <property type="term" value="C:plasma membrane"/>
    <property type="evidence" value="ECO:0007669"/>
    <property type="project" value="UniProtKB-SubCell"/>
</dbReference>
<evidence type="ECO:0000256" key="5">
    <source>
        <dbReference type="ARBA" id="ARBA00022475"/>
    </source>
</evidence>